<gene>
    <name evidence="1" type="ORF">PVAP13_9NG107200</name>
</gene>
<organism evidence="1 2">
    <name type="scientific">Panicum virgatum</name>
    <name type="common">Blackwell switchgrass</name>
    <dbReference type="NCBI Taxonomy" id="38727"/>
    <lineage>
        <taxon>Eukaryota</taxon>
        <taxon>Viridiplantae</taxon>
        <taxon>Streptophyta</taxon>
        <taxon>Embryophyta</taxon>
        <taxon>Tracheophyta</taxon>
        <taxon>Spermatophyta</taxon>
        <taxon>Magnoliopsida</taxon>
        <taxon>Liliopsida</taxon>
        <taxon>Poales</taxon>
        <taxon>Poaceae</taxon>
        <taxon>PACMAD clade</taxon>
        <taxon>Panicoideae</taxon>
        <taxon>Panicodae</taxon>
        <taxon>Paniceae</taxon>
        <taxon>Panicinae</taxon>
        <taxon>Panicum</taxon>
        <taxon>Panicum sect. Hiantes</taxon>
    </lineage>
</organism>
<dbReference type="InterPro" id="IPR009003">
    <property type="entry name" value="Peptidase_S1_PA"/>
</dbReference>
<evidence type="ECO:0000313" key="2">
    <source>
        <dbReference type="Proteomes" id="UP000823388"/>
    </source>
</evidence>
<evidence type="ECO:0000313" key="1">
    <source>
        <dbReference type="EMBL" id="KAG2535318.1"/>
    </source>
</evidence>
<reference evidence="1" key="1">
    <citation type="submission" date="2020-05" db="EMBL/GenBank/DDBJ databases">
        <title>WGS assembly of Panicum virgatum.</title>
        <authorList>
            <person name="Lovell J.T."/>
            <person name="Jenkins J."/>
            <person name="Shu S."/>
            <person name="Juenger T.E."/>
            <person name="Schmutz J."/>
        </authorList>
    </citation>
    <scope>NUCLEOTIDE SEQUENCE</scope>
    <source>
        <strain evidence="1">AP13</strain>
    </source>
</reference>
<accession>A0A8T0MEZ5</accession>
<dbReference type="EMBL" id="CM029054">
    <property type="protein sequence ID" value="KAG2535318.1"/>
    <property type="molecule type" value="Genomic_DNA"/>
</dbReference>
<keyword evidence="2" id="KW-1185">Reference proteome</keyword>
<name>A0A8T0MEZ5_PANVG</name>
<sequence>MKILSHLLHSMEKRGFLHAPVFFIEWNGSATVLTSASLVRTCGYENKIVKNLRIDVLLPNQQRGEGTLLHYNLHYNVALVSVKDFHASHPVKVGHLWNYHSCDVLAVGYCFESGKLMVARGEPFARSITLDCKFLGYSTCKITKAGIGGPLLDFDGRFIGMNFYENKVGTPFLLWSEILSVLEHFKTEGYADEVGHADNPSQVLGWTMVKDHSVCPNSWPVPKPFWCHPEDSASKFGSTSGVMVYINGNNFFFL</sequence>
<dbReference type="Gene3D" id="2.40.10.120">
    <property type="match status" value="1"/>
</dbReference>
<protein>
    <submittedName>
        <fullName evidence="1">Uncharacterized protein</fullName>
    </submittedName>
</protein>
<dbReference type="PANTHER" id="PTHR18868">
    <property type="entry name" value="OS07G0665300 PROTEIN-RELATED"/>
    <property type="match status" value="1"/>
</dbReference>
<dbReference type="PANTHER" id="PTHR18868:SF49">
    <property type="entry name" value="OS11G0147200 PROTEIN"/>
    <property type="match status" value="1"/>
</dbReference>
<dbReference type="AlphaFoldDB" id="A0A8T0MEZ5"/>
<dbReference type="SUPFAM" id="SSF50494">
    <property type="entry name" value="Trypsin-like serine proteases"/>
    <property type="match status" value="1"/>
</dbReference>
<comment type="caution">
    <text evidence="1">The sequence shown here is derived from an EMBL/GenBank/DDBJ whole genome shotgun (WGS) entry which is preliminary data.</text>
</comment>
<dbReference type="Pfam" id="PF13365">
    <property type="entry name" value="Trypsin_2"/>
    <property type="match status" value="1"/>
</dbReference>
<dbReference type="Proteomes" id="UP000823388">
    <property type="component" value="Chromosome 9N"/>
</dbReference>
<proteinExistence type="predicted"/>